<proteinExistence type="inferred from homology"/>
<dbReference type="CDD" id="cd07777">
    <property type="entry name" value="ASKHA_NBD_FGGY_SHK"/>
    <property type="match status" value="1"/>
</dbReference>
<organism evidence="6 7">
    <name type="scientific">Paenibacillus rhizovicinus</name>
    <dbReference type="NCBI Taxonomy" id="2704463"/>
    <lineage>
        <taxon>Bacteria</taxon>
        <taxon>Bacillati</taxon>
        <taxon>Bacillota</taxon>
        <taxon>Bacilli</taxon>
        <taxon>Bacillales</taxon>
        <taxon>Paenibacillaceae</taxon>
        <taxon>Paenibacillus</taxon>
    </lineage>
</organism>
<feature type="domain" description="Carbohydrate kinase FGGY C-terminal" evidence="5">
    <location>
        <begin position="249"/>
        <end position="441"/>
    </location>
</feature>
<protein>
    <recommendedName>
        <fullName evidence="8">Sedoheptulokinase</fullName>
    </recommendedName>
</protein>
<dbReference type="GO" id="GO:0016301">
    <property type="term" value="F:kinase activity"/>
    <property type="evidence" value="ECO:0007669"/>
    <property type="project" value="UniProtKB-KW"/>
</dbReference>
<dbReference type="PIRSF" id="PIRSF000538">
    <property type="entry name" value="GlpK"/>
    <property type="match status" value="1"/>
</dbReference>
<dbReference type="InterPro" id="IPR000577">
    <property type="entry name" value="Carb_kinase_FGGY"/>
</dbReference>
<keyword evidence="7" id="KW-1185">Reference proteome</keyword>
<dbReference type="Pfam" id="PF02782">
    <property type="entry name" value="FGGY_C"/>
    <property type="match status" value="1"/>
</dbReference>
<dbReference type="InterPro" id="IPR043129">
    <property type="entry name" value="ATPase_NBD"/>
</dbReference>
<dbReference type="Pfam" id="PF00370">
    <property type="entry name" value="FGGY_N"/>
    <property type="match status" value="1"/>
</dbReference>
<dbReference type="InterPro" id="IPR050406">
    <property type="entry name" value="FGGY_Carb_Kinase"/>
</dbReference>
<dbReference type="InterPro" id="IPR018485">
    <property type="entry name" value="FGGY_C"/>
</dbReference>
<evidence type="ECO:0000256" key="2">
    <source>
        <dbReference type="ARBA" id="ARBA00022679"/>
    </source>
</evidence>
<dbReference type="PANTHER" id="PTHR43095:SF5">
    <property type="entry name" value="XYLULOSE KINASE"/>
    <property type="match status" value="1"/>
</dbReference>
<dbReference type="InterPro" id="IPR018484">
    <property type="entry name" value="FGGY_N"/>
</dbReference>
<dbReference type="GO" id="GO:0005975">
    <property type="term" value="P:carbohydrate metabolic process"/>
    <property type="evidence" value="ECO:0007669"/>
    <property type="project" value="InterPro"/>
</dbReference>
<accession>A0A6C0NUP7</accession>
<evidence type="ECO:0000256" key="3">
    <source>
        <dbReference type="ARBA" id="ARBA00022777"/>
    </source>
</evidence>
<evidence type="ECO:0000313" key="7">
    <source>
        <dbReference type="Proteomes" id="UP000479114"/>
    </source>
</evidence>
<feature type="domain" description="Carbohydrate kinase FGGY N-terminal" evidence="4">
    <location>
        <begin position="5"/>
        <end position="220"/>
    </location>
</feature>
<reference evidence="6 7" key="1">
    <citation type="submission" date="2020-02" db="EMBL/GenBank/DDBJ databases">
        <title>Paenibacillus sp. nov., isolated from rhizosphere soil of tomato.</title>
        <authorList>
            <person name="Weon H.-Y."/>
            <person name="Lee S.A."/>
        </authorList>
    </citation>
    <scope>NUCLEOTIDE SEQUENCE [LARGE SCALE GENOMIC DNA]</scope>
    <source>
        <strain evidence="6 7">14171R-81</strain>
    </source>
</reference>
<dbReference type="Proteomes" id="UP000479114">
    <property type="component" value="Chromosome"/>
</dbReference>
<gene>
    <name evidence="6" type="ORF">GZH47_03170</name>
</gene>
<keyword evidence="2" id="KW-0808">Transferase</keyword>
<dbReference type="RefSeq" id="WP_162638503.1">
    <property type="nucleotide sequence ID" value="NZ_CP048286.1"/>
</dbReference>
<dbReference type="AlphaFoldDB" id="A0A6C0NUP7"/>
<dbReference type="PANTHER" id="PTHR43095">
    <property type="entry name" value="SUGAR KINASE"/>
    <property type="match status" value="1"/>
</dbReference>
<evidence type="ECO:0000256" key="1">
    <source>
        <dbReference type="ARBA" id="ARBA00009156"/>
    </source>
</evidence>
<sequence>MKFAGIDIGTTSIGLVIVSAEHGETVSVDTQPNDAVLQSARSWERIQDPERIVEIVRGLIASCARDWAEVSAIGISCQMHGMLYVDADGRSIGPLYTWQDGRGDLPQPHGEGATYAERLSQLTGYAVSSGYGLVTHHYNRLTGGVPDNAASMCTVGDYVAMKLTGATAPVMDASNAASFGLFSNGERAFDAAAIRRAGMAYSLLPRVIEAGGIAGLTSDGKRVACAIGDNQASFIGAVPQLKGTLLANIGTGSQLSLFAEQYEEIPGLETRPFPGGGFLLVGAPLSGGKSYALLAHFFRAVRGSFGDAKIDEAEMYERMNAMAEQALDGEQAQLRFGTQFYGTRQDPLVLGSVAGLSPDNFTPGHFAAGVLAGIVDELIGFAQLLPDRLLGAVTSAAGSGNGIRRNPVMQRLLRERLQLPLHLAEAKEEAAFGAAVYAAAATGAFPDLDAAMVAMKR</sequence>
<dbReference type="EMBL" id="CP048286">
    <property type="protein sequence ID" value="QHW29934.1"/>
    <property type="molecule type" value="Genomic_DNA"/>
</dbReference>
<name>A0A6C0NUP7_9BACL</name>
<evidence type="ECO:0000259" key="5">
    <source>
        <dbReference type="Pfam" id="PF02782"/>
    </source>
</evidence>
<evidence type="ECO:0000313" key="6">
    <source>
        <dbReference type="EMBL" id="QHW29934.1"/>
    </source>
</evidence>
<evidence type="ECO:0000259" key="4">
    <source>
        <dbReference type="Pfam" id="PF00370"/>
    </source>
</evidence>
<dbReference type="Gene3D" id="3.30.420.40">
    <property type="match status" value="2"/>
</dbReference>
<keyword evidence="3" id="KW-0418">Kinase</keyword>
<comment type="similarity">
    <text evidence="1">Belongs to the FGGY kinase family.</text>
</comment>
<dbReference type="SUPFAM" id="SSF53067">
    <property type="entry name" value="Actin-like ATPase domain"/>
    <property type="match status" value="2"/>
</dbReference>
<dbReference type="KEGG" id="prz:GZH47_03170"/>
<evidence type="ECO:0008006" key="8">
    <source>
        <dbReference type="Google" id="ProtNLM"/>
    </source>
</evidence>